<reference evidence="1 2" key="2">
    <citation type="submission" date="2018-11" db="EMBL/GenBank/DDBJ databases">
        <authorList>
            <consortium name="Pathogen Informatics"/>
        </authorList>
    </citation>
    <scope>NUCLEOTIDE SEQUENCE [LARGE SCALE GENOMIC DNA]</scope>
</reference>
<proteinExistence type="predicted"/>
<dbReference type="STRING" id="6280.A0A0N4TAZ3"/>
<accession>A0A0N4TAZ3</accession>
<name>A0A0N4TAZ3_BRUPA</name>
<evidence type="ECO:0000313" key="3">
    <source>
        <dbReference type="WBParaSite" id="BPAG_0000538001-mRNA-1"/>
    </source>
</evidence>
<sequence>DEESKISIIENEGIKLKVATITTTTTVTTTITTTSKPLITGYPDETTGSTRSRFIYVTKRPKSL</sequence>
<dbReference type="Proteomes" id="UP000278627">
    <property type="component" value="Unassembled WGS sequence"/>
</dbReference>
<reference evidence="3" key="1">
    <citation type="submission" date="2017-02" db="UniProtKB">
        <authorList>
            <consortium name="WormBaseParasite"/>
        </authorList>
    </citation>
    <scope>IDENTIFICATION</scope>
</reference>
<gene>
    <name evidence="1" type="ORF">BPAG_LOCUS5344</name>
</gene>
<dbReference type="EMBL" id="UZAD01003631">
    <property type="protein sequence ID" value="VDN86530.1"/>
    <property type="molecule type" value="Genomic_DNA"/>
</dbReference>
<keyword evidence="2" id="KW-1185">Reference proteome</keyword>
<organism evidence="3">
    <name type="scientific">Brugia pahangi</name>
    <name type="common">Filarial nematode worm</name>
    <dbReference type="NCBI Taxonomy" id="6280"/>
    <lineage>
        <taxon>Eukaryota</taxon>
        <taxon>Metazoa</taxon>
        <taxon>Ecdysozoa</taxon>
        <taxon>Nematoda</taxon>
        <taxon>Chromadorea</taxon>
        <taxon>Rhabditida</taxon>
        <taxon>Spirurina</taxon>
        <taxon>Spiruromorpha</taxon>
        <taxon>Filarioidea</taxon>
        <taxon>Onchocercidae</taxon>
        <taxon>Brugia</taxon>
    </lineage>
</organism>
<dbReference type="WBParaSite" id="BPAG_0000538001-mRNA-1">
    <property type="protein sequence ID" value="BPAG_0000538001-mRNA-1"/>
    <property type="gene ID" value="BPAG_0000538001"/>
</dbReference>
<evidence type="ECO:0000313" key="2">
    <source>
        <dbReference type="Proteomes" id="UP000278627"/>
    </source>
</evidence>
<dbReference type="AlphaFoldDB" id="A0A0N4TAZ3"/>
<protein>
    <submittedName>
        <fullName evidence="3">MSP domain-containing protein</fullName>
    </submittedName>
</protein>
<evidence type="ECO:0000313" key="1">
    <source>
        <dbReference type="EMBL" id="VDN86530.1"/>
    </source>
</evidence>